<dbReference type="EMBL" id="QEFH01000009">
    <property type="protein sequence ID" value="PVU71238.1"/>
    <property type="molecule type" value="Genomic_DNA"/>
</dbReference>
<gene>
    <name evidence="1" type="ORF">DDW05_01525</name>
</gene>
<name>A0A2T9WTT0_NANST</name>
<sequence>MEKIYNEDLKLISREYDVRTLFNNEFERFIIEERIDPITNFKIRINKSIKSKPRSYGRLYSKKSKCPFCNPEKETPDFEFSKKIYIGDSVLFSNKYPYGKYHAVLVPNYKKHVKSFSQINYLDLYNSFMLIKEFYEKIPEKDYKYIFINLNKGFSAGASQEHLHIQILIEKEPTNYFRIYLDKSNKYFDKYKKFFIEDYFNFEKQLNERIILNDILKLWSSFAPFRNNELIGYVDTFGIFFLSQNKFEEFIKNLYNILVTYEKLYENFNLVIFDTTLLRESRSYPIIRIAQRPLFDIGYMEILHLEYVVSSIPEETAKEFKENLEKI</sequence>
<dbReference type="SUPFAM" id="SSF54197">
    <property type="entry name" value="HIT-like"/>
    <property type="match status" value="1"/>
</dbReference>
<proteinExistence type="predicted"/>
<dbReference type="InterPro" id="IPR036265">
    <property type="entry name" value="HIT-like_sf"/>
</dbReference>
<dbReference type="Gene3D" id="3.30.428.10">
    <property type="entry name" value="HIT-like"/>
    <property type="match status" value="1"/>
</dbReference>
<comment type="caution">
    <text evidence="1">The sequence shown here is derived from an EMBL/GenBank/DDBJ whole genome shotgun (WGS) entry which is preliminary data.</text>
</comment>
<dbReference type="Proteomes" id="UP000245908">
    <property type="component" value="Unassembled WGS sequence"/>
</dbReference>
<evidence type="ECO:0008006" key="3">
    <source>
        <dbReference type="Google" id="ProtNLM"/>
    </source>
</evidence>
<accession>A0A2T9WTT0</accession>
<reference evidence="1 2" key="1">
    <citation type="journal article" date="2015" name="Appl. Environ. Microbiol.">
        <title>Nanoarchaeota, Their Sulfolobales Host, and Nanoarchaeota Virus Distribution across Yellowstone National Park Hot Springs.</title>
        <authorList>
            <person name="Munson-McGee J.H."/>
            <person name="Field E.K."/>
            <person name="Bateson M."/>
            <person name="Rooney C."/>
            <person name="Stepanauskas R."/>
            <person name="Young M.J."/>
        </authorList>
    </citation>
    <scope>NUCLEOTIDE SEQUENCE [LARGE SCALE GENOMIC DNA]</scope>
    <source>
        <strain evidence="1">SCGC AB-777_O03</strain>
    </source>
</reference>
<evidence type="ECO:0000313" key="1">
    <source>
        <dbReference type="EMBL" id="PVU71238.1"/>
    </source>
</evidence>
<evidence type="ECO:0000313" key="2">
    <source>
        <dbReference type="Proteomes" id="UP000245908"/>
    </source>
</evidence>
<protein>
    <recommendedName>
        <fullName evidence="3">Galactose-1-phosphate uridylyltransferase</fullName>
    </recommendedName>
</protein>
<organism evidence="1 2">
    <name type="scientific">Nanobsidianus stetteri</name>
    <dbReference type="NCBI Taxonomy" id="1294122"/>
    <lineage>
        <taxon>Archaea</taxon>
        <taxon>Nanobdellota</taxon>
        <taxon>Candidatus Nanoarchaeia</taxon>
        <taxon>Nanoarchaeales</taxon>
        <taxon>Nanopusillaceae</taxon>
        <taxon>Candidatus Nanobsidianus</taxon>
    </lineage>
</organism>
<dbReference type="AlphaFoldDB" id="A0A2T9WTT0"/>